<organism evidence="1">
    <name type="scientific">marine metagenome</name>
    <dbReference type="NCBI Taxonomy" id="408172"/>
    <lineage>
        <taxon>unclassified sequences</taxon>
        <taxon>metagenomes</taxon>
        <taxon>ecological metagenomes</taxon>
    </lineage>
</organism>
<sequence length="34" mass="3766">MTGTKPITGHILSPDFKIVNTLSDETNFKNYEGP</sequence>
<dbReference type="AlphaFoldDB" id="A0A383DTS5"/>
<accession>A0A383DTS5</accession>
<name>A0A383DTS5_9ZZZZ</name>
<proteinExistence type="predicted"/>
<gene>
    <name evidence="1" type="ORF">METZ01_LOCUS500755</name>
</gene>
<dbReference type="EMBL" id="UINC01220122">
    <property type="protein sequence ID" value="SVE47901.1"/>
    <property type="molecule type" value="Genomic_DNA"/>
</dbReference>
<reference evidence="1" key="1">
    <citation type="submission" date="2018-05" db="EMBL/GenBank/DDBJ databases">
        <authorList>
            <person name="Lanie J.A."/>
            <person name="Ng W.-L."/>
            <person name="Kazmierczak K.M."/>
            <person name="Andrzejewski T.M."/>
            <person name="Davidsen T.M."/>
            <person name="Wayne K.J."/>
            <person name="Tettelin H."/>
            <person name="Glass J.I."/>
            <person name="Rusch D."/>
            <person name="Podicherti R."/>
            <person name="Tsui H.-C.T."/>
            <person name="Winkler M.E."/>
        </authorList>
    </citation>
    <scope>NUCLEOTIDE SEQUENCE</scope>
</reference>
<protein>
    <submittedName>
        <fullName evidence="1">Uncharacterized protein</fullName>
    </submittedName>
</protein>
<evidence type="ECO:0000313" key="1">
    <source>
        <dbReference type="EMBL" id="SVE47901.1"/>
    </source>
</evidence>